<accession>A0A4R0S242</accession>
<proteinExistence type="predicted"/>
<protein>
    <submittedName>
        <fullName evidence="1">Uncharacterized protein</fullName>
    </submittedName>
</protein>
<dbReference type="AlphaFoldDB" id="A0A4R0S242"/>
<comment type="caution">
    <text evidence="1">The sequence shown here is derived from an EMBL/GenBank/DDBJ whole genome shotgun (WGS) entry which is preliminary data.</text>
</comment>
<name>A0A4R0S242_9APHY</name>
<dbReference type="EMBL" id="RWJN01000005">
    <property type="protein sequence ID" value="TCD71498.1"/>
    <property type="molecule type" value="Genomic_DNA"/>
</dbReference>
<organism evidence="1 2">
    <name type="scientific">Steccherinum ochraceum</name>
    <dbReference type="NCBI Taxonomy" id="92696"/>
    <lineage>
        <taxon>Eukaryota</taxon>
        <taxon>Fungi</taxon>
        <taxon>Dikarya</taxon>
        <taxon>Basidiomycota</taxon>
        <taxon>Agaricomycotina</taxon>
        <taxon>Agaricomycetes</taxon>
        <taxon>Polyporales</taxon>
        <taxon>Steccherinaceae</taxon>
        <taxon>Steccherinum</taxon>
    </lineage>
</organism>
<evidence type="ECO:0000313" key="2">
    <source>
        <dbReference type="Proteomes" id="UP000292702"/>
    </source>
</evidence>
<keyword evidence="2" id="KW-1185">Reference proteome</keyword>
<evidence type="ECO:0000313" key="1">
    <source>
        <dbReference type="EMBL" id="TCD71498.1"/>
    </source>
</evidence>
<reference evidence="1 2" key="1">
    <citation type="submission" date="2018-11" db="EMBL/GenBank/DDBJ databases">
        <title>Genome assembly of Steccherinum ochraceum LE-BIN_3174, the white-rot fungus of the Steccherinaceae family (The Residual Polyporoid clade, Polyporales, Basidiomycota).</title>
        <authorList>
            <person name="Fedorova T.V."/>
            <person name="Glazunova O.A."/>
            <person name="Landesman E.O."/>
            <person name="Moiseenko K.V."/>
            <person name="Psurtseva N.V."/>
            <person name="Savinova O.S."/>
            <person name="Shakhova N.V."/>
            <person name="Tyazhelova T.V."/>
            <person name="Vasina D.V."/>
        </authorList>
    </citation>
    <scope>NUCLEOTIDE SEQUENCE [LARGE SCALE GENOMIC DNA]</scope>
    <source>
        <strain evidence="1 2">LE-BIN_3174</strain>
    </source>
</reference>
<dbReference type="Proteomes" id="UP000292702">
    <property type="component" value="Unassembled WGS sequence"/>
</dbReference>
<sequence>MALVAVPISLGNLLLRSTTRPLSSTYARFFLAHDDVLPNRWFTYQTFGTLPVAYDPENLGYEAAYFKPAS</sequence>
<gene>
    <name evidence="1" type="ORF">EIP91_008879</name>
</gene>